<sequence length="231" mass="26713">MEVLFLKVSLTRLPLDVVVTAAEEKIRDKEGYDAIAELHKQMDDDKSGSIDRAESADFLTADLHISSDRLKREKHFHNNDDDSITVDDLWDTWFVSEERYWNEERIVEWLTNSVKLPQYVPNLLKAHVKGMHLPQMALNSGTYLSNILGIRNYVHRQKIQLKALDIVLFGYIDTSSRLKDIVLAILVVALSIVIYFFRQKQIKAKIEMDQLSAQLGQIRSLELSMYFTSLN</sequence>
<proteinExistence type="predicted"/>
<name>A0AC35TM86_9BILA</name>
<organism evidence="1 2">
    <name type="scientific">Rhabditophanes sp. KR3021</name>
    <dbReference type="NCBI Taxonomy" id="114890"/>
    <lineage>
        <taxon>Eukaryota</taxon>
        <taxon>Metazoa</taxon>
        <taxon>Ecdysozoa</taxon>
        <taxon>Nematoda</taxon>
        <taxon>Chromadorea</taxon>
        <taxon>Rhabditida</taxon>
        <taxon>Tylenchina</taxon>
        <taxon>Panagrolaimomorpha</taxon>
        <taxon>Strongyloidoidea</taxon>
        <taxon>Alloionematidae</taxon>
        <taxon>Rhabditophanes</taxon>
    </lineage>
</organism>
<evidence type="ECO:0000313" key="1">
    <source>
        <dbReference type="Proteomes" id="UP000095286"/>
    </source>
</evidence>
<protein>
    <submittedName>
        <fullName evidence="2">SAM domain-containing protein</fullName>
    </submittedName>
</protein>
<dbReference type="Proteomes" id="UP000095286">
    <property type="component" value="Unplaced"/>
</dbReference>
<dbReference type="WBParaSite" id="RSKR_0000222600.1">
    <property type="protein sequence ID" value="RSKR_0000222600.1"/>
    <property type="gene ID" value="RSKR_0000222600"/>
</dbReference>
<evidence type="ECO:0000313" key="2">
    <source>
        <dbReference type="WBParaSite" id="RSKR_0000222600.1"/>
    </source>
</evidence>
<reference evidence="2" key="1">
    <citation type="submission" date="2016-11" db="UniProtKB">
        <authorList>
            <consortium name="WormBaseParasite"/>
        </authorList>
    </citation>
    <scope>IDENTIFICATION</scope>
    <source>
        <strain evidence="2">KR3021</strain>
    </source>
</reference>
<accession>A0AC35TM86</accession>